<dbReference type="PANTHER" id="PTHR36888">
    <property type="entry name" value="TETRATRICOPEPTIDE-LIKE HELICAL DOMAIN-CONTAINING PROTEIN-RELATED"/>
    <property type="match status" value="1"/>
</dbReference>
<gene>
    <name evidence="1" type="ORF">PHJA_000068700</name>
</gene>
<organism evidence="1 2">
    <name type="scientific">Phtheirospermum japonicum</name>
    <dbReference type="NCBI Taxonomy" id="374723"/>
    <lineage>
        <taxon>Eukaryota</taxon>
        <taxon>Viridiplantae</taxon>
        <taxon>Streptophyta</taxon>
        <taxon>Embryophyta</taxon>
        <taxon>Tracheophyta</taxon>
        <taxon>Spermatophyta</taxon>
        <taxon>Magnoliopsida</taxon>
        <taxon>eudicotyledons</taxon>
        <taxon>Gunneridae</taxon>
        <taxon>Pentapetalae</taxon>
        <taxon>asterids</taxon>
        <taxon>lamiids</taxon>
        <taxon>Lamiales</taxon>
        <taxon>Orobanchaceae</taxon>
        <taxon>Orobanchaceae incertae sedis</taxon>
        <taxon>Phtheirospermum</taxon>
    </lineage>
</organism>
<protein>
    <submittedName>
        <fullName evidence="1">Uncharacterized protein</fullName>
    </submittedName>
</protein>
<keyword evidence="2" id="KW-1185">Reference proteome</keyword>
<dbReference type="EMBL" id="BMAC01000006">
    <property type="protein sequence ID" value="GFP79252.1"/>
    <property type="molecule type" value="Genomic_DNA"/>
</dbReference>
<sequence length="64" mass="7520">ALFRWGAALQHRSPLRLSRSREKVKLLQQARRLYEDALDMDLGNRLQKHALSSCISELGYWHKT</sequence>
<name>A0A830B1E7_9LAMI</name>
<dbReference type="PANTHER" id="PTHR36888:SF2">
    <property type="entry name" value="TETRATRICOPEPTIDE REPEAT (TPR)-LIKE SUPERFAMILY PROTEIN"/>
    <property type="match status" value="1"/>
</dbReference>
<feature type="non-terminal residue" evidence="1">
    <location>
        <position position="1"/>
    </location>
</feature>
<comment type="caution">
    <text evidence="1">The sequence shown here is derived from an EMBL/GenBank/DDBJ whole genome shotgun (WGS) entry which is preliminary data.</text>
</comment>
<dbReference type="OrthoDB" id="1731313at2759"/>
<proteinExistence type="predicted"/>
<reference evidence="1" key="1">
    <citation type="submission" date="2020-07" db="EMBL/GenBank/DDBJ databases">
        <title>Ethylene signaling mediates host invasion by parasitic plants.</title>
        <authorList>
            <person name="Yoshida S."/>
        </authorList>
    </citation>
    <scope>NUCLEOTIDE SEQUENCE</scope>
    <source>
        <strain evidence="1">Okayama</strain>
    </source>
</reference>
<evidence type="ECO:0000313" key="2">
    <source>
        <dbReference type="Proteomes" id="UP000653305"/>
    </source>
</evidence>
<evidence type="ECO:0000313" key="1">
    <source>
        <dbReference type="EMBL" id="GFP79252.1"/>
    </source>
</evidence>
<accession>A0A830B1E7</accession>
<dbReference type="Proteomes" id="UP000653305">
    <property type="component" value="Unassembled WGS sequence"/>
</dbReference>
<dbReference type="AlphaFoldDB" id="A0A830B1E7"/>